<evidence type="ECO:0000313" key="2">
    <source>
        <dbReference type="Proteomes" id="UP001360953"/>
    </source>
</evidence>
<accession>A0ABR1LNW1</accession>
<dbReference type="SUPFAM" id="SSF48403">
    <property type="entry name" value="Ankyrin repeat"/>
    <property type="match status" value="1"/>
</dbReference>
<protein>
    <recommendedName>
        <fullName evidence="3">Ankyrin repeat protein</fullName>
    </recommendedName>
</protein>
<reference evidence="1 2" key="1">
    <citation type="submission" date="2024-04" db="EMBL/GenBank/DDBJ databases">
        <title>Phyllosticta paracitricarpa is synonymous to the EU quarantine fungus P. citricarpa based on phylogenomic analyses.</title>
        <authorList>
            <consortium name="Lawrence Berkeley National Laboratory"/>
            <person name="Van ingen-buijs V.A."/>
            <person name="Van westerhoven A.C."/>
            <person name="Haridas S."/>
            <person name="Skiadas P."/>
            <person name="Martin F."/>
            <person name="Groenewald J.Z."/>
            <person name="Crous P.W."/>
            <person name="Seidl M.F."/>
        </authorList>
    </citation>
    <scope>NUCLEOTIDE SEQUENCE [LARGE SCALE GENOMIC DNA]</scope>
    <source>
        <strain evidence="1 2">CPC 17464</strain>
    </source>
</reference>
<gene>
    <name evidence="1" type="ORF">J3D65DRAFT_417042</name>
</gene>
<proteinExistence type="predicted"/>
<dbReference type="Gene3D" id="1.25.40.20">
    <property type="entry name" value="Ankyrin repeat-containing domain"/>
    <property type="match status" value="1"/>
</dbReference>
<comment type="caution">
    <text evidence="1">The sequence shown here is derived from an EMBL/GenBank/DDBJ whole genome shotgun (WGS) entry which is preliminary data.</text>
</comment>
<dbReference type="EMBL" id="JBBPEH010000007">
    <property type="protein sequence ID" value="KAK7536404.1"/>
    <property type="molecule type" value="Genomic_DNA"/>
</dbReference>
<evidence type="ECO:0000313" key="1">
    <source>
        <dbReference type="EMBL" id="KAK7536404.1"/>
    </source>
</evidence>
<dbReference type="GeneID" id="92028966"/>
<dbReference type="InterPro" id="IPR036770">
    <property type="entry name" value="Ankyrin_rpt-contain_sf"/>
</dbReference>
<evidence type="ECO:0008006" key="3">
    <source>
        <dbReference type="Google" id="ProtNLM"/>
    </source>
</evidence>
<name>A0ABR1LNW1_9PEZI</name>
<dbReference type="RefSeq" id="XP_066654820.1">
    <property type="nucleotide sequence ID" value="XM_066796060.1"/>
</dbReference>
<organism evidence="1 2">
    <name type="scientific">Phyllosticta citribraziliensis</name>
    <dbReference type="NCBI Taxonomy" id="989973"/>
    <lineage>
        <taxon>Eukaryota</taxon>
        <taxon>Fungi</taxon>
        <taxon>Dikarya</taxon>
        <taxon>Ascomycota</taxon>
        <taxon>Pezizomycotina</taxon>
        <taxon>Dothideomycetes</taxon>
        <taxon>Dothideomycetes incertae sedis</taxon>
        <taxon>Botryosphaeriales</taxon>
        <taxon>Phyllostictaceae</taxon>
        <taxon>Phyllosticta</taxon>
    </lineage>
</organism>
<keyword evidence="2" id="KW-1185">Reference proteome</keyword>
<dbReference type="Proteomes" id="UP001360953">
    <property type="component" value="Unassembled WGS sequence"/>
</dbReference>
<sequence>MARAASKHSRSKLKIFLRHAPSLDIEVGQLSAASKSLVGNWLNLKSQGDQEPWDPFYLDTITSILEYESAYGQATSVRSLLHHGADPFRTHRSPYHDRRLEDQNFDSWTYAAMSGSTESFAQLLEWCTPRVSYEKLRDVINRSARDCLRMDFRFRTRTPHENELNMLRYLVDIGADMGQICNHGRTLLHRIMLPEEASILLDASEYSINHQDDFGWTMTMSLATAMDTDASTMLQAIRKAVSKGASLGIPDKCGKTAIHHLLDLLNGSVVMRGRLNPTFTNPIIARKSILKAALLLHMGAEMSQADACTCHCCPDGCSIFRRFLYNNIPIEDLSGGYRGHRIRGCHSYAEEFHALPWHIELFLLLRQLGCAIDEHELAKVIYRLSAFEALEMTHTCCGDNFADIERTKSPGSSLSVAELRNRCSAQQPDLADVERDMKEVEEEEHELAVQLEWKCVEFSQCVENHQKDTWIQILAQRALAREDVAKSVIKPAQGWFSDSSSRLQRLKEEKNIVIISESIPLWIPTPHETYSHTCTYIPLRYLPDPVDPIRPFRLEIYLDAYMDTCGHDYEGLAELLPDAESRRQLARERKEVVDKFLNEIQRLRKTPPKERKWANIFEEVEEQHVKFDF</sequence>